<dbReference type="InterPro" id="IPR001424">
    <property type="entry name" value="SOD_Cu_Zn_dom"/>
</dbReference>
<dbReference type="InterPro" id="IPR024134">
    <property type="entry name" value="SOD_Cu/Zn_/chaperone"/>
</dbReference>
<dbReference type="InterPro" id="IPR036423">
    <property type="entry name" value="SOD-like_Cu/Zn_dom_sf"/>
</dbReference>
<dbReference type="AlphaFoldDB" id="A0AAD5R0P2"/>
<accession>A0AAD5R0P2</accession>
<dbReference type="EMBL" id="JAHQIW010005898">
    <property type="protein sequence ID" value="KAJ1367440.1"/>
    <property type="molecule type" value="Genomic_DNA"/>
</dbReference>
<dbReference type="Pfam" id="PF00080">
    <property type="entry name" value="Sod_Cu"/>
    <property type="match status" value="1"/>
</dbReference>
<organism evidence="2 3">
    <name type="scientific">Parelaphostrongylus tenuis</name>
    <name type="common">Meningeal worm</name>
    <dbReference type="NCBI Taxonomy" id="148309"/>
    <lineage>
        <taxon>Eukaryota</taxon>
        <taxon>Metazoa</taxon>
        <taxon>Ecdysozoa</taxon>
        <taxon>Nematoda</taxon>
        <taxon>Chromadorea</taxon>
        <taxon>Rhabditida</taxon>
        <taxon>Rhabditina</taxon>
        <taxon>Rhabditomorpha</taxon>
        <taxon>Strongyloidea</taxon>
        <taxon>Metastrongylidae</taxon>
        <taxon>Parelaphostrongylus</taxon>
    </lineage>
</organism>
<dbReference type="Gene3D" id="2.60.40.200">
    <property type="entry name" value="Superoxide dismutase, copper/zinc binding domain"/>
    <property type="match status" value="1"/>
</dbReference>
<reference evidence="2" key="1">
    <citation type="submission" date="2021-06" db="EMBL/GenBank/DDBJ databases">
        <title>Parelaphostrongylus tenuis whole genome reference sequence.</title>
        <authorList>
            <person name="Garwood T.J."/>
            <person name="Larsen P.A."/>
            <person name="Fountain-Jones N.M."/>
            <person name="Garbe J.R."/>
            <person name="Macchietto M.G."/>
            <person name="Kania S.A."/>
            <person name="Gerhold R.W."/>
            <person name="Richards J.E."/>
            <person name="Wolf T.M."/>
        </authorList>
    </citation>
    <scope>NUCLEOTIDE SEQUENCE</scope>
    <source>
        <strain evidence="2">MNPRO001-30</strain>
        <tissue evidence="2">Meninges</tissue>
    </source>
</reference>
<proteinExistence type="predicted"/>
<evidence type="ECO:0000259" key="1">
    <source>
        <dbReference type="Pfam" id="PF00080"/>
    </source>
</evidence>
<dbReference type="Proteomes" id="UP001196413">
    <property type="component" value="Unassembled WGS sequence"/>
</dbReference>
<sequence length="132" mass="14018">MLVAEPRNLPITPAGTLALIQRGNVLRITGIVHGLTPGLHGIHVHEFGKLGDGCLEAGDHYNPTGMNHGAPSAKNRHVGDLGNIIAGDVDLAKAPNSLTFTSSKKPSEYSDTELFRKQNFLAPSVTLSRSDD</sequence>
<protein>
    <recommendedName>
        <fullName evidence="1">Superoxide dismutase copper/zinc binding domain-containing protein</fullName>
    </recommendedName>
</protein>
<dbReference type="PANTHER" id="PTHR10003">
    <property type="entry name" value="SUPEROXIDE DISMUTASE CU-ZN -RELATED"/>
    <property type="match status" value="1"/>
</dbReference>
<evidence type="ECO:0000313" key="3">
    <source>
        <dbReference type="Proteomes" id="UP001196413"/>
    </source>
</evidence>
<gene>
    <name evidence="2" type="ORF">KIN20_028350</name>
</gene>
<dbReference type="GO" id="GO:0005507">
    <property type="term" value="F:copper ion binding"/>
    <property type="evidence" value="ECO:0007669"/>
    <property type="project" value="InterPro"/>
</dbReference>
<feature type="domain" description="Superoxide dismutase copper/zinc binding" evidence="1">
    <location>
        <begin position="15"/>
        <end position="89"/>
    </location>
</feature>
<keyword evidence="3" id="KW-1185">Reference proteome</keyword>
<name>A0AAD5R0P2_PARTN</name>
<dbReference type="SUPFAM" id="SSF49329">
    <property type="entry name" value="Cu,Zn superoxide dismutase-like"/>
    <property type="match status" value="1"/>
</dbReference>
<comment type="caution">
    <text evidence="2">The sequence shown here is derived from an EMBL/GenBank/DDBJ whole genome shotgun (WGS) entry which is preliminary data.</text>
</comment>
<dbReference type="GO" id="GO:0006801">
    <property type="term" value="P:superoxide metabolic process"/>
    <property type="evidence" value="ECO:0007669"/>
    <property type="project" value="InterPro"/>
</dbReference>
<evidence type="ECO:0000313" key="2">
    <source>
        <dbReference type="EMBL" id="KAJ1367440.1"/>
    </source>
</evidence>
<dbReference type="PRINTS" id="PR00068">
    <property type="entry name" value="CUZNDISMTASE"/>
</dbReference>